<dbReference type="PRINTS" id="PR00380">
    <property type="entry name" value="KINESINHEAVY"/>
</dbReference>
<keyword evidence="6 8" id="KW-0505">Motor protein</keyword>
<evidence type="ECO:0000256" key="4">
    <source>
        <dbReference type="ARBA" id="ARBA00022741"/>
    </source>
</evidence>
<dbReference type="PANTHER" id="PTHR47970:SF19">
    <property type="entry name" value="KINESIN-LIKE PROTEIN KIP1"/>
    <property type="match status" value="1"/>
</dbReference>
<comment type="similarity">
    <text evidence="8">Belongs to the TRAFAC class myosin-kinesin ATPase superfamily. Kinesin family.</text>
</comment>
<evidence type="ECO:0000313" key="12">
    <source>
        <dbReference type="EMBL" id="SMN20610.1"/>
    </source>
</evidence>
<keyword evidence="2" id="KW-0963">Cytoplasm</keyword>
<sequence length="1221" mass="138492">MSFQRRSTSSVTRSSRTSTTPRDVRRRTVSGQNTRAKSVTYSNNTQKLVRSSNELSSNIQVYVRCRSRNQREIDEKSSVVISTMGPNGKEVMLSNSTNSGSLSYPKKTYIFDQVFGAESDQNLVFDITTKNYIQEMMDGYNCTVFAYGQTGTGKTYTMSGDINILGDVESQDKILLGEHAGIIPRVLVDLFQRLSNETNNDFSVKISFLELYNEKLTDLLSNGNSDDETIRIFDNHNNTNNTNHHNNNINNNHNSNNISNSVSNGSGNKHYGLTNSNSSSTQGMKSNNNNINNSNNNSHDPNNISSNHHSKVNSNKNVSNSAIIVKGMEEIYIKSAYEGLQLLTEGSLKRKVASTKCNDLSSRSHTIFTITTHITKIDPISGEQYVKIGKLNLVDLAGSENINRSGAENIRAQEAGLINKSLLTLGRVINALVDYSQHVPYRESKLTRLLQDSLGGRTKTCIIATISPAKISSEETVSTLEYATRAKSIKNTPQVNQSMSKDVCLNEYVHEIERLRHELRTSRQKDGIYVSQDQYDLFESNEILLQEQKMRIHNMEEQTNRFKQEYVKQTAISKDLELKLKETESTLQGIQEQKFSLINVFEDYEKSNNLFIKEVQDIHSINSNILNNITKERNEYFDESKDFMKQICKAKDITLEQEKKLRSVVGDIMLYNNTFKDVIEGVYSELQTNSTVLTDNVSTHIATIDFENISKLLLNMKDSIHTQLVLLRKEKSNMVSDPYKVHRVILESCFQQVTKSLNDCSEILQKECNTISNNVVNDLNVLDTKIVDDTNITVGIIIKQRQQLIELESKLQEEQKNTTHLNEKLDILTKYFEEYVTKEKSNLYDILSDTFQTFRLKQTELDKLFLNKAKTEIISLGNRNNKTMKESIKNIKEVSIHSFDSINETVTQNQSHISALLKESSNNVPDQISKLPIKKSVQRILDTVTAACNEDSSKNLHNLLKELNENKYQDDVNIANNIQQMVTSLAELVKSDNQKNQIAFNDIQNDIKQLDEFVTNDFNSNITQIAKTQTDIIKKHSDHISVVAETLNKNSQFSIEKDLQQYDSHPQVVKMSKLPDFKKPSNYDLYDNMKTEKNVDVTHIDGISLDNISPVHISLSNIKYNPSTPVPVPDHPLPQSKVLMPRSVNTKNIRSNTVSTSIKQSSSRVTSPLKPNNLKRRFTLEPLDSDISAAESKENKAPLDSIFEIKKVHLDPNMPHLKNTK</sequence>
<evidence type="ECO:0000256" key="3">
    <source>
        <dbReference type="ARBA" id="ARBA00022701"/>
    </source>
</evidence>
<protein>
    <submittedName>
        <fullName evidence="12">Similar to Saccharomyces cerevisiae YBL063W KIP1 Kinesin-related motor protein required for mitotic spindle assembly, chromosome segregation, and 2 micron plasmid partitioning</fullName>
    </submittedName>
</protein>
<gene>
    <name evidence="12" type="ORF">KASA_0N06160G</name>
</gene>
<evidence type="ECO:0000256" key="7">
    <source>
        <dbReference type="ARBA" id="ARBA00023212"/>
    </source>
</evidence>
<dbReference type="SMART" id="SM00129">
    <property type="entry name" value="KISc"/>
    <property type="match status" value="1"/>
</dbReference>
<keyword evidence="5 8" id="KW-0067">ATP-binding</keyword>
<evidence type="ECO:0000256" key="6">
    <source>
        <dbReference type="ARBA" id="ARBA00023175"/>
    </source>
</evidence>
<keyword evidence="3" id="KW-0493">Microtubule</keyword>
<dbReference type="Pfam" id="PF00225">
    <property type="entry name" value="Kinesin"/>
    <property type="match status" value="2"/>
</dbReference>
<dbReference type="InterPro" id="IPR047149">
    <property type="entry name" value="KIF11-like"/>
</dbReference>
<feature type="compositionally biased region" description="Polar residues" evidence="10">
    <location>
        <begin position="31"/>
        <end position="40"/>
    </location>
</feature>
<dbReference type="InterPro" id="IPR036961">
    <property type="entry name" value="Kinesin_motor_dom_sf"/>
</dbReference>
<reference evidence="12 13" key="1">
    <citation type="submission" date="2017-04" db="EMBL/GenBank/DDBJ databases">
        <authorList>
            <person name="Afonso C.L."/>
            <person name="Miller P.J."/>
            <person name="Scott M.A."/>
            <person name="Spackman E."/>
            <person name="Goraichik I."/>
            <person name="Dimitrov K.M."/>
            <person name="Suarez D.L."/>
            <person name="Swayne D.E."/>
        </authorList>
    </citation>
    <scope>NUCLEOTIDE SEQUENCE [LARGE SCALE GENOMIC DNA]</scope>
</reference>
<dbReference type="PANTHER" id="PTHR47970">
    <property type="entry name" value="KINESIN-LIKE PROTEIN KIF11"/>
    <property type="match status" value="1"/>
</dbReference>
<dbReference type="GO" id="GO:0072686">
    <property type="term" value="C:mitotic spindle"/>
    <property type="evidence" value="ECO:0007669"/>
    <property type="project" value="TreeGrafter"/>
</dbReference>
<evidence type="ECO:0000256" key="8">
    <source>
        <dbReference type="PROSITE-ProRule" id="PRU00283"/>
    </source>
</evidence>
<dbReference type="STRING" id="1789683.A0A1X7R595"/>
<dbReference type="SUPFAM" id="SSF52540">
    <property type="entry name" value="P-loop containing nucleoside triphosphate hydrolases"/>
    <property type="match status" value="1"/>
</dbReference>
<keyword evidence="13" id="KW-1185">Reference proteome</keyword>
<feature type="region of interest" description="Disordered" evidence="10">
    <location>
        <begin position="231"/>
        <end position="315"/>
    </location>
</feature>
<feature type="domain" description="Kinesin motor" evidence="11">
    <location>
        <begin position="58"/>
        <end position="489"/>
    </location>
</feature>
<keyword evidence="4 8" id="KW-0547">Nucleotide-binding</keyword>
<dbReference type="GO" id="GO:0008574">
    <property type="term" value="F:plus-end-directed microtubule motor activity"/>
    <property type="evidence" value="ECO:0007669"/>
    <property type="project" value="TreeGrafter"/>
</dbReference>
<evidence type="ECO:0000259" key="11">
    <source>
        <dbReference type="PROSITE" id="PS50067"/>
    </source>
</evidence>
<proteinExistence type="inferred from homology"/>
<feature type="region of interest" description="Disordered" evidence="10">
    <location>
        <begin position="1"/>
        <end position="40"/>
    </location>
</feature>
<evidence type="ECO:0000256" key="9">
    <source>
        <dbReference type="SAM" id="Coils"/>
    </source>
</evidence>
<dbReference type="Proteomes" id="UP000196158">
    <property type="component" value="Unassembled WGS sequence"/>
</dbReference>
<feature type="binding site" evidence="8">
    <location>
        <begin position="148"/>
        <end position="155"/>
    </location>
    <ligand>
        <name>ATP</name>
        <dbReference type="ChEBI" id="CHEBI:30616"/>
    </ligand>
</feature>
<dbReference type="Gene3D" id="3.40.850.10">
    <property type="entry name" value="Kinesin motor domain"/>
    <property type="match status" value="2"/>
</dbReference>
<evidence type="ECO:0000313" key="13">
    <source>
        <dbReference type="Proteomes" id="UP000196158"/>
    </source>
</evidence>
<accession>A0A1X7R595</accession>
<dbReference type="GO" id="GO:0005524">
    <property type="term" value="F:ATP binding"/>
    <property type="evidence" value="ECO:0007669"/>
    <property type="project" value="UniProtKB-UniRule"/>
</dbReference>
<dbReference type="InterPro" id="IPR001752">
    <property type="entry name" value="Kinesin_motor_dom"/>
</dbReference>
<dbReference type="EMBL" id="FXLY01000005">
    <property type="protein sequence ID" value="SMN20610.1"/>
    <property type="molecule type" value="Genomic_DNA"/>
</dbReference>
<feature type="compositionally biased region" description="Polar residues" evidence="10">
    <location>
        <begin position="273"/>
        <end position="285"/>
    </location>
</feature>
<dbReference type="InterPro" id="IPR027417">
    <property type="entry name" value="P-loop_NTPase"/>
</dbReference>
<dbReference type="PROSITE" id="PS50067">
    <property type="entry name" value="KINESIN_MOTOR_2"/>
    <property type="match status" value="1"/>
</dbReference>
<evidence type="ECO:0000256" key="5">
    <source>
        <dbReference type="ARBA" id="ARBA00022840"/>
    </source>
</evidence>
<dbReference type="GO" id="GO:0000073">
    <property type="term" value="P:initial mitotic spindle pole body separation"/>
    <property type="evidence" value="ECO:0007669"/>
    <property type="project" value="TreeGrafter"/>
</dbReference>
<comment type="subcellular location">
    <subcellularLocation>
        <location evidence="1">Cytoplasm</location>
        <location evidence="1">Cytoskeleton</location>
    </subcellularLocation>
</comment>
<evidence type="ECO:0000256" key="2">
    <source>
        <dbReference type="ARBA" id="ARBA00022490"/>
    </source>
</evidence>
<feature type="compositionally biased region" description="Low complexity" evidence="10">
    <location>
        <begin position="235"/>
        <end position="268"/>
    </location>
</feature>
<feature type="compositionally biased region" description="Low complexity" evidence="10">
    <location>
        <begin position="1"/>
        <end position="21"/>
    </location>
</feature>
<dbReference type="GO" id="GO:0007018">
    <property type="term" value="P:microtubule-based movement"/>
    <property type="evidence" value="ECO:0007669"/>
    <property type="project" value="InterPro"/>
</dbReference>
<dbReference type="GO" id="GO:0005876">
    <property type="term" value="C:spindle microtubule"/>
    <property type="evidence" value="ECO:0007669"/>
    <property type="project" value="TreeGrafter"/>
</dbReference>
<feature type="coiled-coil region" evidence="9">
    <location>
        <begin position="505"/>
        <end position="593"/>
    </location>
</feature>
<dbReference type="GO" id="GO:0008017">
    <property type="term" value="F:microtubule binding"/>
    <property type="evidence" value="ECO:0007669"/>
    <property type="project" value="InterPro"/>
</dbReference>
<dbReference type="PROSITE" id="PS00411">
    <property type="entry name" value="KINESIN_MOTOR_1"/>
    <property type="match status" value="1"/>
</dbReference>
<keyword evidence="9" id="KW-0175">Coiled coil</keyword>
<evidence type="ECO:0000256" key="1">
    <source>
        <dbReference type="ARBA" id="ARBA00004245"/>
    </source>
</evidence>
<dbReference type="GO" id="GO:0005634">
    <property type="term" value="C:nucleus"/>
    <property type="evidence" value="ECO:0007669"/>
    <property type="project" value="TreeGrafter"/>
</dbReference>
<feature type="compositionally biased region" description="Low complexity" evidence="10">
    <location>
        <begin position="286"/>
        <end position="315"/>
    </location>
</feature>
<name>A0A1X7R595_9SACH</name>
<organism evidence="12 13">
    <name type="scientific">Maudiozyma saulgeensis</name>
    <dbReference type="NCBI Taxonomy" id="1789683"/>
    <lineage>
        <taxon>Eukaryota</taxon>
        <taxon>Fungi</taxon>
        <taxon>Dikarya</taxon>
        <taxon>Ascomycota</taxon>
        <taxon>Saccharomycotina</taxon>
        <taxon>Saccharomycetes</taxon>
        <taxon>Saccharomycetales</taxon>
        <taxon>Saccharomycetaceae</taxon>
        <taxon>Maudiozyma</taxon>
    </lineage>
</organism>
<keyword evidence="7" id="KW-0206">Cytoskeleton</keyword>
<feature type="coiled-coil region" evidence="9">
    <location>
        <begin position="797"/>
        <end position="824"/>
    </location>
</feature>
<dbReference type="InterPro" id="IPR019821">
    <property type="entry name" value="Kinesin_motor_CS"/>
</dbReference>
<dbReference type="OrthoDB" id="3176171at2759"/>
<dbReference type="AlphaFoldDB" id="A0A1X7R595"/>
<evidence type="ECO:0000256" key="10">
    <source>
        <dbReference type="SAM" id="MobiDB-lite"/>
    </source>
</evidence>